<comment type="caution">
    <text evidence="4">The sequence shown here is derived from an EMBL/GenBank/DDBJ whole genome shotgun (WGS) entry which is preliminary data.</text>
</comment>
<reference evidence="4 5" key="1">
    <citation type="submission" date="2024-06" db="EMBL/GenBank/DDBJ databases">
        <title>A chromosome-level genome assembly of beet webworm, Loxostege sticticalis.</title>
        <authorList>
            <person name="Zhang Y."/>
        </authorList>
    </citation>
    <scope>NUCLEOTIDE SEQUENCE [LARGE SCALE GENOMIC DNA]</scope>
    <source>
        <strain evidence="4">AQ028</strain>
        <tissue evidence="4">Male pupae</tissue>
    </source>
</reference>
<evidence type="ECO:0000256" key="1">
    <source>
        <dbReference type="PROSITE-ProRule" id="PRU00042"/>
    </source>
</evidence>
<dbReference type="PROSITE" id="PS50157">
    <property type="entry name" value="ZINC_FINGER_C2H2_2"/>
    <property type="match status" value="2"/>
</dbReference>
<dbReference type="Proteomes" id="UP001549921">
    <property type="component" value="Unassembled WGS sequence"/>
</dbReference>
<proteinExistence type="predicted"/>
<dbReference type="PROSITE" id="PS00028">
    <property type="entry name" value="ZINC_FINGER_C2H2_1"/>
    <property type="match status" value="2"/>
</dbReference>
<keyword evidence="1" id="KW-0863">Zinc-finger</keyword>
<evidence type="ECO:0000259" key="3">
    <source>
        <dbReference type="PROSITE" id="PS50157"/>
    </source>
</evidence>
<evidence type="ECO:0000256" key="2">
    <source>
        <dbReference type="SAM" id="MobiDB-lite"/>
    </source>
</evidence>
<gene>
    <name evidence="4" type="ORF">ABMA28_013111</name>
</gene>
<dbReference type="SMART" id="SM00355">
    <property type="entry name" value="ZnF_C2H2"/>
    <property type="match status" value="2"/>
</dbReference>
<keyword evidence="1" id="KW-0479">Metal-binding</keyword>
<name>A0ABD0S3M3_LOXSC</name>
<dbReference type="AlphaFoldDB" id="A0ABD0S3M3"/>
<dbReference type="SUPFAM" id="SSF57667">
    <property type="entry name" value="beta-beta-alpha zinc fingers"/>
    <property type="match status" value="1"/>
</dbReference>
<accession>A0ABD0S3M3</accession>
<feature type="domain" description="C2H2-type" evidence="3">
    <location>
        <begin position="260"/>
        <end position="288"/>
    </location>
</feature>
<keyword evidence="1" id="KW-0862">Zinc</keyword>
<dbReference type="SMART" id="SM00868">
    <property type="entry name" value="zf-AD"/>
    <property type="match status" value="1"/>
</dbReference>
<organism evidence="4 5">
    <name type="scientific">Loxostege sticticalis</name>
    <name type="common">Beet webworm moth</name>
    <dbReference type="NCBI Taxonomy" id="481309"/>
    <lineage>
        <taxon>Eukaryota</taxon>
        <taxon>Metazoa</taxon>
        <taxon>Ecdysozoa</taxon>
        <taxon>Arthropoda</taxon>
        <taxon>Hexapoda</taxon>
        <taxon>Insecta</taxon>
        <taxon>Pterygota</taxon>
        <taxon>Neoptera</taxon>
        <taxon>Endopterygota</taxon>
        <taxon>Lepidoptera</taxon>
        <taxon>Glossata</taxon>
        <taxon>Ditrysia</taxon>
        <taxon>Pyraloidea</taxon>
        <taxon>Crambidae</taxon>
        <taxon>Pyraustinae</taxon>
        <taxon>Loxostege</taxon>
    </lineage>
</organism>
<dbReference type="EMBL" id="JBEDNZ010000031">
    <property type="protein sequence ID" value="KAL0808678.1"/>
    <property type="molecule type" value="Genomic_DNA"/>
</dbReference>
<dbReference type="InterPro" id="IPR036236">
    <property type="entry name" value="Znf_C2H2_sf"/>
</dbReference>
<dbReference type="InterPro" id="IPR012934">
    <property type="entry name" value="Znf_AD"/>
</dbReference>
<dbReference type="Pfam" id="PF00096">
    <property type="entry name" value="zf-C2H2"/>
    <property type="match status" value="2"/>
</dbReference>
<evidence type="ECO:0000313" key="5">
    <source>
        <dbReference type="Proteomes" id="UP001549921"/>
    </source>
</evidence>
<dbReference type="InterPro" id="IPR013087">
    <property type="entry name" value="Znf_C2H2_type"/>
</dbReference>
<dbReference type="Gene3D" id="3.30.160.60">
    <property type="entry name" value="Classic Zinc Finger"/>
    <property type="match status" value="1"/>
</dbReference>
<feature type="region of interest" description="Disordered" evidence="2">
    <location>
        <begin position="224"/>
        <end position="252"/>
    </location>
</feature>
<sequence>MNALRNKGKFQKIFSTENVNLHASGDGAAAGRCCRLCGGDSSLRSLADTYVWDGVEERYDELLFQCFGVRVTSDCLICEWCVRQLRNTERFKALVHAAFNKPTDSPIPSSIMIPPKAQNDSLDSENIGIIDNKVIIEMLKTKMSTEKIQKRKRTVKPIEIKRTTVQCKFCNQKYIMIMPTDRCQDFVCSRCKKNNERLSISRNRHCKKSNMAVPTGMTREQVGSHLKTDLRGKLRPPSLTKKPSQTKRQENTTRTKIAKFKCSVCPKRYTNSEHLVEHIKFVHGECRSNVCVLCGMNFRTKNMLDKHIQLHIDQKYYNNSSFGSSKAKHPSKMFGFAREKRSI</sequence>
<feature type="domain" description="C2H2-type" evidence="3">
    <location>
        <begin position="289"/>
        <end position="316"/>
    </location>
</feature>
<dbReference type="GO" id="GO:0008270">
    <property type="term" value="F:zinc ion binding"/>
    <property type="evidence" value="ECO:0007669"/>
    <property type="project" value="UniProtKB-KW"/>
</dbReference>
<evidence type="ECO:0000313" key="4">
    <source>
        <dbReference type="EMBL" id="KAL0808678.1"/>
    </source>
</evidence>
<protein>
    <recommendedName>
        <fullName evidence="3">C2H2-type domain-containing protein</fullName>
    </recommendedName>
</protein>